<organism evidence="6 7">
    <name type="scientific">Pseudomonas knackmussii (strain DSM 6978 / CCUG 54928 / LMG 23759 / B13)</name>
    <dbReference type="NCBI Taxonomy" id="1301098"/>
    <lineage>
        <taxon>Bacteria</taxon>
        <taxon>Pseudomonadati</taxon>
        <taxon>Pseudomonadota</taxon>
        <taxon>Gammaproteobacteria</taxon>
        <taxon>Pseudomonadales</taxon>
        <taxon>Pseudomonadaceae</taxon>
        <taxon>Pseudomonas</taxon>
    </lineage>
</organism>
<dbReference type="OrthoDB" id="570111at2"/>
<dbReference type="Pfam" id="PF03466">
    <property type="entry name" value="LysR_substrate"/>
    <property type="match status" value="1"/>
</dbReference>
<dbReference type="InterPro" id="IPR000847">
    <property type="entry name" value="LysR_HTH_N"/>
</dbReference>
<keyword evidence="2" id="KW-0805">Transcription regulation</keyword>
<comment type="similarity">
    <text evidence="1">Belongs to the LysR transcriptional regulatory family.</text>
</comment>
<dbReference type="PATRIC" id="fig|1301098.3.peg.3373"/>
<dbReference type="STRING" id="1301098.PKB_3359"/>
<dbReference type="SUPFAM" id="SSF53850">
    <property type="entry name" value="Periplasmic binding protein-like II"/>
    <property type="match status" value="1"/>
</dbReference>
<feature type="domain" description="HTH lysR-type" evidence="5">
    <location>
        <begin position="1"/>
        <end position="58"/>
    </location>
</feature>
<dbReference type="GO" id="GO:0006351">
    <property type="term" value="P:DNA-templated transcription"/>
    <property type="evidence" value="ECO:0007669"/>
    <property type="project" value="TreeGrafter"/>
</dbReference>
<dbReference type="AlphaFoldDB" id="A0A024HJU0"/>
<dbReference type="PROSITE" id="PS50931">
    <property type="entry name" value="HTH_LYSR"/>
    <property type="match status" value="1"/>
</dbReference>
<dbReference type="GO" id="GO:0003700">
    <property type="term" value="F:DNA-binding transcription factor activity"/>
    <property type="evidence" value="ECO:0007669"/>
    <property type="project" value="InterPro"/>
</dbReference>
<evidence type="ECO:0000313" key="6">
    <source>
        <dbReference type="EMBL" id="CDF84703.1"/>
    </source>
</evidence>
<reference evidence="6 7" key="2">
    <citation type="submission" date="2014-05" db="EMBL/GenBank/DDBJ databases">
        <title>Genome sequence of the 3-chlorobenzoate degrading bacterium Pseudomonas knackmussii B13 shows multiple evidence for horizontal gene transfer.</title>
        <authorList>
            <person name="Miyazaki R."/>
            <person name="Bertelli C."/>
            <person name="Falquet L."/>
            <person name="Robinson-Rechavi M."/>
            <person name="Gharib W."/>
            <person name="Roy S."/>
            <person name="Van der Meer J.R."/>
        </authorList>
    </citation>
    <scope>NUCLEOTIDE SEQUENCE [LARGE SCALE GENOMIC DNA]</scope>
    <source>
        <strain evidence="6 7">B13</strain>
    </source>
</reference>
<keyword evidence="3" id="KW-0238">DNA-binding</keyword>
<dbReference type="Gene3D" id="1.10.10.10">
    <property type="entry name" value="Winged helix-like DNA-binding domain superfamily/Winged helix DNA-binding domain"/>
    <property type="match status" value="1"/>
</dbReference>
<dbReference type="Proteomes" id="UP000025241">
    <property type="component" value="Chromosome I"/>
</dbReference>
<dbReference type="SUPFAM" id="SSF46785">
    <property type="entry name" value="Winged helix' DNA-binding domain"/>
    <property type="match status" value="1"/>
</dbReference>
<evidence type="ECO:0000256" key="2">
    <source>
        <dbReference type="ARBA" id="ARBA00023015"/>
    </source>
</evidence>
<dbReference type="Gene3D" id="3.40.190.290">
    <property type="match status" value="1"/>
</dbReference>
<dbReference type="GO" id="GO:0043565">
    <property type="term" value="F:sequence-specific DNA binding"/>
    <property type="evidence" value="ECO:0007669"/>
    <property type="project" value="TreeGrafter"/>
</dbReference>
<evidence type="ECO:0000256" key="4">
    <source>
        <dbReference type="ARBA" id="ARBA00023163"/>
    </source>
</evidence>
<name>A0A024HJU0_PSEKB</name>
<dbReference type="InterPro" id="IPR036390">
    <property type="entry name" value="WH_DNA-bd_sf"/>
</dbReference>
<evidence type="ECO:0000256" key="1">
    <source>
        <dbReference type="ARBA" id="ARBA00009437"/>
    </source>
</evidence>
<dbReference type="Pfam" id="PF00126">
    <property type="entry name" value="HTH_1"/>
    <property type="match status" value="1"/>
</dbReference>
<keyword evidence="7" id="KW-1185">Reference proteome</keyword>
<accession>A0A024HJU0</accession>
<proteinExistence type="inferred from homology"/>
<evidence type="ECO:0000313" key="7">
    <source>
        <dbReference type="Proteomes" id="UP000025241"/>
    </source>
</evidence>
<dbReference type="PANTHER" id="PTHR30537">
    <property type="entry name" value="HTH-TYPE TRANSCRIPTIONAL REGULATOR"/>
    <property type="match status" value="1"/>
</dbReference>
<dbReference type="KEGG" id="pkc:PKB_3359"/>
<dbReference type="InterPro" id="IPR036388">
    <property type="entry name" value="WH-like_DNA-bd_sf"/>
</dbReference>
<reference evidence="6 7" key="1">
    <citation type="submission" date="2013-03" db="EMBL/GenBank/DDBJ databases">
        <authorList>
            <person name="Linke B."/>
        </authorList>
    </citation>
    <scope>NUCLEOTIDE SEQUENCE [LARGE SCALE GENOMIC DNA]</scope>
    <source>
        <strain evidence="6 7">B13</strain>
    </source>
</reference>
<gene>
    <name evidence="6" type="ORF">PKB_3359</name>
</gene>
<evidence type="ECO:0000256" key="3">
    <source>
        <dbReference type="ARBA" id="ARBA00023125"/>
    </source>
</evidence>
<dbReference type="RefSeq" id="WP_043253213.1">
    <property type="nucleotide sequence ID" value="NZ_HG322950.1"/>
</dbReference>
<dbReference type="HOGENOM" id="CLU_039613_2_0_6"/>
<dbReference type="eggNOG" id="COG0583">
    <property type="taxonomic scope" value="Bacteria"/>
</dbReference>
<evidence type="ECO:0000259" key="5">
    <source>
        <dbReference type="PROSITE" id="PS50931"/>
    </source>
</evidence>
<dbReference type="EMBL" id="HG322950">
    <property type="protein sequence ID" value="CDF84703.1"/>
    <property type="molecule type" value="Genomic_DNA"/>
</dbReference>
<dbReference type="PANTHER" id="PTHR30537:SF3">
    <property type="entry name" value="TRANSCRIPTIONAL REGULATORY PROTEIN"/>
    <property type="match status" value="1"/>
</dbReference>
<sequence>MNWDDARVLLALGRAQTLRGAARVLHVDQATVGRRIAAIERALGSTLFLRTSTGYLLTEAGESAFEAAESMEAAATELVRRTQGLDKALSGEVRVTTTDFLAVDFVIPAIARVHAEHPDVRVVLTSSSQLLNLSRREADIAIRTQKPDNPDLIVRRLTRWPMCLFASQAYLDSHGMPEPGTAFRGHDLVAYEPYLSEGRALTLVGESASAGRIVAAVNSSMMVRTAVGAGLGLGELPLYIGERDGLVRIWPERERSKPYEVWMVTHEDLRHTARIRAVIEQVVQVFAEA</sequence>
<dbReference type="InterPro" id="IPR005119">
    <property type="entry name" value="LysR_subst-bd"/>
</dbReference>
<dbReference type="InterPro" id="IPR058163">
    <property type="entry name" value="LysR-type_TF_proteobact-type"/>
</dbReference>
<keyword evidence="4" id="KW-0804">Transcription</keyword>
<protein>
    <recommendedName>
        <fullName evidence="5">HTH lysR-type domain-containing protein</fullName>
    </recommendedName>
</protein>